<dbReference type="Proteomes" id="UP000265520">
    <property type="component" value="Unassembled WGS sequence"/>
</dbReference>
<evidence type="ECO:0000313" key="3">
    <source>
        <dbReference type="Proteomes" id="UP000265520"/>
    </source>
</evidence>
<organism evidence="2 3">
    <name type="scientific">Trifolium medium</name>
    <dbReference type="NCBI Taxonomy" id="97028"/>
    <lineage>
        <taxon>Eukaryota</taxon>
        <taxon>Viridiplantae</taxon>
        <taxon>Streptophyta</taxon>
        <taxon>Embryophyta</taxon>
        <taxon>Tracheophyta</taxon>
        <taxon>Spermatophyta</taxon>
        <taxon>Magnoliopsida</taxon>
        <taxon>eudicotyledons</taxon>
        <taxon>Gunneridae</taxon>
        <taxon>Pentapetalae</taxon>
        <taxon>rosids</taxon>
        <taxon>fabids</taxon>
        <taxon>Fabales</taxon>
        <taxon>Fabaceae</taxon>
        <taxon>Papilionoideae</taxon>
        <taxon>50 kb inversion clade</taxon>
        <taxon>NPAAA clade</taxon>
        <taxon>Hologalegina</taxon>
        <taxon>IRL clade</taxon>
        <taxon>Trifolieae</taxon>
        <taxon>Trifolium</taxon>
    </lineage>
</organism>
<evidence type="ECO:0000313" key="2">
    <source>
        <dbReference type="EMBL" id="MCI91203.1"/>
    </source>
</evidence>
<feature type="non-terminal residue" evidence="2">
    <location>
        <position position="69"/>
    </location>
</feature>
<dbReference type="AlphaFoldDB" id="A0A392VUM6"/>
<comment type="caution">
    <text evidence="2">The sequence shown here is derived from an EMBL/GenBank/DDBJ whole genome shotgun (WGS) entry which is preliminary data.</text>
</comment>
<keyword evidence="3" id="KW-1185">Reference proteome</keyword>
<feature type="region of interest" description="Disordered" evidence="1">
    <location>
        <begin position="43"/>
        <end position="69"/>
    </location>
</feature>
<protein>
    <submittedName>
        <fullName evidence="2">Uncharacterized protein</fullName>
    </submittedName>
</protein>
<accession>A0A392VUM6</accession>
<dbReference type="EMBL" id="LXQA011265542">
    <property type="protein sequence ID" value="MCI91203.1"/>
    <property type="molecule type" value="Genomic_DNA"/>
</dbReference>
<feature type="non-terminal residue" evidence="2">
    <location>
        <position position="1"/>
    </location>
</feature>
<evidence type="ECO:0000256" key="1">
    <source>
        <dbReference type="SAM" id="MobiDB-lite"/>
    </source>
</evidence>
<sequence length="69" mass="7445">FHTGHRCAKKQFLLLLMDEPDEEVVPTVFDAGTPMSEALQLLPEPTSASPLPDSSALASSEHFQLSHAA</sequence>
<reference evidence="2 3" key="1">
    <citation type="journal article" date="2018" name="Front. Plant Sci.">
        <title>Red Clover (Trifolium pratense) and Zigzag Clover (T. medium) - A Picture of Genomic Similarities and Differences.</title>
        <authorList>
            <person name="Dluhosova J."/>
            <person name="Istvanek J."/>
            <person name="Nedelnik J."/>
            <person name="Repkova J."/>
        </authorList>
    </citation>
    <scope>NUCLEOTIDE SEQUENCE [LARGE SCALE GENOMIC DNA]</scope>
    <source>
        <strain evidence="3">cv. 10/8</strain>
        <tissue evidence="2">Leaf</tissue>
    </source>
</reference>
<feature type="compositionally biased region" description="Low complexity" evidence="1">
    <location>
        <begin position="47"/>
        <end position="60"/>
    </location>
</feature>
<proteinExistence type="predicted"/>
<name>A0A392VUM6_9FABA</name>